<dbReference type="Proteomes" id="UP001221757">
    <property type="component" value="Unassembled WGS sequence"/>
</dbReference>
<organism evidence="1 2">
    <name type="scientific">Mycena rosella</name>
    <name type="common">Pink bonnet</name>
    <name type="synonym">Agaricus rosellus</name>
    <dbReference type="NCBI Taxonomy" id="1033263"/>
    <lineage>
        <taxon>Eukaryota</taxon>
        <taxon>Fungi</taxon>
        <taxon>Dikarya</taxon>
        <taxon>Basidiomycota</taxon>
        <taxon>Agaricomycotina</taxon>
        <taxon>Agaricomycetes</taxon>
        <taxon>Agaricomycetidae</taxon>
        <taxon>Agaricales</taxon>
        <taxon>Marasmiineae</taxon>
        <taxon>Mycenaceae</taxon>
        <taxon>Mycena</taxon>
    </lineage>
</organism>
<evidence type="ECO:0000313" key="2">
    <source>
        <dbReference type="Proteomes" id="UP001221757"/>
    </source>
</evidence>
<dbReference type="EMBL" id="JARKIE010000012">
    <property type="protein sequence ID" value="KAJ7703546.1"/>
    <property type="molecule type" value="Genomic_DNA"/>
</dbReference>
<comment type="caution">
    <text evidence="1">The sequence shown here is derived from an EMBL/GenBank/DDBJ whole genome shotgun (WGS) entry which is preliminary data.</text>
</comment>
<name>A0AAD7GR79_MYCRO</name>
<evidence type="ECO:0000313" key="1">
    <source>
        <dbReference type="EMBL" id="KAJ7703546.1"/>
    </source>
</evidence>
<keyword evidence="2" id="KW-1185">Reference proteome</keyword>
<dbReference type="AlphaFoldDB" id="A0AAD7GR79"/>
<proteinExistence type="predicted"/>
<reference evidence="1" key="1">
    <citation type="submission" date="2023-03" db="EMBL/GenBank/DDBJ databases">
        <title>Massive genome expansion in bonnet fungi (Mycena s.s.) driven by repeated elements and novel gene families across ecological guilds.</title>
        <authorList>
            <consortium name="Lawrence Berkeley National Laboratory"/>
            <person name="Harder C.B."/>
            <person name="Miyauchi S."/>
            <person name="Viragh M."/>
            <person name="Kuo A."/>
            <person name="Thoen E."/>
            <person name="Andreopoulos B."/>
            <person name="Lu D."/>
            <person name="Skrede I."/>
            <person name="Drula E."/>
            <person name="Henrissat B."/>
            <person name="Morin E."/>
            <person name="Kohler A."/>
            <person name="Barry K."/>
            <person name="LaButti K."/>
            <person name="Morin E."/>
            <person name="Salamov A."/>
            <person name="Lipzen A."/>
            <person name="Mereny Z."/>
            <person name="Hegedus B."/>
            <person name="Baldrian P."/>
            <person name="Stursova M."/>
            <person name="Weitz H."/>
            <person name="Taylor A."/>
            <person name="Grigoriev I.V."/>
            <person name="Nagy L.G."/>
            <person name="Martin F."/>
            <person name="Kauserud H."/>
        </authorList>
    </citation>
    <scope>NUCLEOTIDE SEQUENCE</scope>
    <source>
        <strain evidence="1">CBHHK067</strain>
    </source>
</reference>
<protein>
    <submittedName>
        <fullName evidence="1">Uncharacterized protein</fullName>
    </submittedName>
</protein>
<gene>
    <name evidence="1" type="ORF">B0H17DRAFT_1127177</name>
</gene>
<accession>A0AAD7GR79</accession>
<sequence length="230" mass="25688">MDSVGAKATVAAPFCTTERVAARNTAAEVKVVALASKPKMGADTPEYAFISRRECWRIRTSTNAVITEEIDIDMAILVNLAQHRVVDNLECVVAVDNQPQHFLRAEGTLRQTYILLCPMNIRQQDSRIGPKFPQSEQFHCSLDLSVNIKMTQDECDSIGLPRLRFPFFPTARFWHECHYNAIGEFAQAKDFDPYHNDLTRLLGLPLAEVEPGIQPTATHEEPSGCVGNSD</sequence>